<dbReference type="GO" id="GO:0003700">
    <property type="term" value="F:DNA-binding transcription factor activity"/>
    <property type="evidence" value="ECO:0007669"/>
    <property type="project" value="InterPro"/>
</dbReference>
<feature type="domain" description="HTH gntR-type" evidence="6">
    <location>
        <begin position="27"/>
        <end position="95"/>
    </location>
</feature>
<dbReference type="GO" id="GO:0030170">
    <property type="term" value="F:pyridoxal phosphate binding"/>
    <property type="evidence" value="ECO:0007669"/>
    <property type="project" value="InterPro"/>
</dbReference>
<dbReference type="PROSITE" id="PS50949">
    <property type="entry name" value="HTH_GNTR"/>
    <property type="match status" value="1"/>
</dbReference>
<dbReference type="Pfam" id="PF00155">
    <property type="entry name" value="Aminotran_1_2"/>
    <property type="match status" value="1"/>
</dbReference>
<dbReference type="InterPro" id="IPR000524">
    <property type="entry name" value="Tscrpt_reg_HTH_GntR"/>
</dbReference>
<dbReference type="EMBL" id="QKYN01000159">
    <property type="protein sequence ID" value="RAG81445.1"/>
    <property type="molecule type" value="Genomic_DNA"/>
</dbReference>
<sequence>MPPSPRAAFGAAQLDRALGQWQRPGGGPAYRALAGGLRTLVLDGRVPVETRLPAERELSAALGVSRTTVAAAYELLRDEGFLASRRGAGSWTTLPAGRTMPVVGISPHAAGGGRGAREVIDLGIAAMSAPEPWLSRAMAAAVAELPAWTSTHGDFPAGLTALRQAVADRYTARGLPTGPEQIMITTGAAGAFSLLLRQILAPAERVAVESPGFPNVLQALRYAGGRAVPVPLLDDGWDLEAWARTLRDAAPRLAYLIPDFHNPTGLLMSEDERRALVGAARATGTLLVADETMAELSLAADPDEPMPRPLAAFDHGGTVVTLGSAGKTFWGGLRIGWIRATPDLVRRLAGDRASLDVSSPVLEQLAVRHLLAPETLPEILAHQRDRVRTQRDALVAAVREFLPGWTFRIPQGGLSLWVRTAPGVSGSALATTAERHGVWVGSGPRFGVDGVLERFVRLPYCLPPETSREAVRRLAAAAASLTGVDPAPAPTAEVTLL</sequence>
<dbReference type="CDD" id="cd07377">
    <property type="entry name" value="WHTH_GntR"/>
    <property type="match status" value="1"/>
</dbReference>
<evidence type="ECO:0000256" key="2">
    <source>
        <dbReference type="ARBA" id="ARBA00022898"/>
    </source>
</evidence>
<keyword evidence="2" id="KW-0663">Pyridoxal phosphate</keyword>
<dbReference type="Gene3D" id="3.90.1150.10">
    <property type="entry name" value="Aspartate Aminotransferase, domain 1"/>
    <property type="match status" value="1"/>
</dbReference>
<keyword evidence="7" id="KW-0808">Transferase</keyword>
<dbReference type="SMART" id="SM00345">
    <property type="entry name" value="HTH_GNTR"/>
    <property type="match status" value="1"/>
</dbReference>
<evidence type="ECO:0000259" key="6">
    <source>
        <dbReference type="PROSITE" id="PS50949"/>
    </source>
</evidence>
<dbReference type="GO" id="GO:0003677">
    <property type="term" value="F:DNA binding"/>
    <property type="evidence" value="ECO:0007669"/>
    <property type="project" value="UniProtKB-KW"/>
</dbReference>
<dbReference type="PRINTS" id="PR00035">
    <property type="entry name" value="HTHGNTR"/>
</dbReference>
<dbReference type="InterPro" id="IPR036388">
    <property type="entry name" value="WH-like_DNA-bd_sf"/>
</dbReference>
<evidence type="ECO:0000256" key="5">
    <source>
        <dbReference type="ARBA" id="ARBA00023163"/>
    </source>
</evidence>
<dbReference type="InterPro" id="IPR015424">
    <property type="entry name" value="PyrdxlP-dep_Trfase"/>
</dbReference>
<protein>
    <submittedName>
        <fullName evidence="7">PLP-dependent aminotransferase family protein</fullName>
    </submittedName>
</protein>
<dbReference type="Gene3D" id="3.40.640.10">
    <property type="entry name" value="Type I PLP-dependent aspartate aminotransferase-like (Major domain)"/>
    <property type="match status" value="1"/>
</dbReference>
<name>A0A2X0JWV4_9ACTN</name>
<dbReference type="Pfam" id="PF00392">
    <property type="entry name" value="GntR"/>
    <property type="match status" value="1"/>
</dbReference>
<dbReference type="GO" id="GO:0008483">
    <property type="term" value="F:transaminase activity"/>
    <property type="evidence" value="ECO:0007669"/>
    <property type="project" value="UniProtKB-KW"/>
</dbReference>
<evidence type="ECO:0000313" key="7">
    <source>
        <dbReference type="EMBL" id="RAG81445.1"/>
    </source>
</evidence>
<dbReference type="SUPFAM" id="SSF46785">
    <property type="entry name" value="Winged helix' DNA-binding domain"/>
    <property type="match status" value="1"/>
</dbReference>
<dbReference type="InterPro" id="IPR036390">
    <property type="entry name" value="WH_DNA-bd_sf"/>
</dbReference>
<comment type="caution">
    <text evidence="7">The sequence shown here is derived from an EMBL/GenBank/DDBJ whole genome shotgun (WGS) entry which is preliminary data.</text>
</comment>
<dbReference type="CDD" id="cd00609">
    <property type="entry name" value="AAT_like"/>
    <property type="match status" value="1"/>
</dbReference>
<keyword evidence="3" id="KW-0805">Transcription regulation</keyword>
<dbReference type="InterPro" id="IPR051446">
    <property type="entry name" value="HTH_trans_reg/aminotransferase"/>
</dbReference>
<gene>
    <name evidence="7" type="ORF">DN069_32740</name>
</gene>
<keyword evidence="5" id="KW-0804">Transcription</keyword>
<dbReference type="SUPFAM" id="SSF53383">
    <property type="entry name" value="PLP-dependent transferases"/>
    <property type="match status" value="1"/>
</dbReference>
<dbReference type="InterPro" id="IPR015422">
    <property type="entry name" value="PyrdxlP-dep_Trfase_small"/>
</dbReference>
<dbReference type="InterPro" id="IPR004839">
    <property type="entry name" value="Aminotransferase_I/II_large"/>
</dbReference>
<dbReference type="Gene3D" id="1.10.10.10">
    <property type="entry name" value="Winged helix-like DNA-binding domain superfamily/Winged helix DNA-binding domain"/>
    <property type="match status" value="1"/>
</dbReference>
<dbReference type="PANTHER" id="PTHR46577:SF1">
    <property type="entry name" value="HTH-TYPE TRANSCRIPTIONAL REGULATORY PROTEIN GABR"/>
    <property type="match status" value="1"/>
</dbReference>
<keyword evidence="7" id="KW-0032">Aminotransferase</keyword>
<organism evidence="7 8">
    <name type="scientific">Streptacidiphilus pinicola</name>
    <dbReference type="NCBI Taxonomy" id="2219663"/>
    <lineage>
        <taxon>Bacteria</taxon>
        <taxon>Bacillati</taxon>
        <taxon>Actinomycetota</taxon>
        <taxon>Actinomycetes</taxon>
        <taxon>Kitasatosporales</taxon>
        <taxon>Streptomycetaceae</taxon>
        <taxon>Streptacidiphilus</taxon>
    </lineage>
</organism>
<evidence type="ECO:0000256" key="1">
    <source>
        <dbReference type="ARBA" id="ARBA00005384"/>
    </source>
</evidence>
<dbReference type="RefSeq" id="WP_207892354.1">
    <property type="nucleotide sequence ID" value="NZ_QKYN01000159.1"/>
</dbReference>
<dbReference type="Proteomes" id="UP000248889">
    <property type="component" value="Unassembled WGS sequence"/>
</dbReference>
<dbReference type="PANTHER" id="PTHR46577">
    <property type="entry name" value="HTH-TYPE TRANSCRIPTIONAL REGULATORY PROTEIN GABR"/>
    <property type="match status" value="1"/>
</dbReference>
<dbReference type="InterPro" id="IPR015421">
    <property type="entry name" value="PyrdxlP-dep_Trfase_major"/>
</dbReference>
<evidence type="ECO:0000256" key="4">
    <source>
        <dbReference type="ARBA" id="ARBA00023125"/>
    </source>
</evidence>
<dbReference type="AlphaFoldDB" id="A0A2X0JWV4"/>
<comment type="similarity">
    <text evidence="1">In the C-terminal section; belongs to the class-I pyridoxal-phosphate-dependent aminotransferase family.</text>
</comment>
<evidence type="ECO:0000313" key="8">
    <source>
        <dbReference type="Proteomes" id="UP000248889"/>
    </source>
</evidence>
<keyword evidence="4" id="KW-0238">DNA-binding</keyword>
<proteinExistence type="inferred from homology"/>
<keyword evidence="8" id="KW-1185">Reference proteome</keyword>
<reference evidence="7 8" key="1">
    <citation type="submission" date="2018-06" db="EMBL/GenBank/DDBJ databases">
        <title>Streptacidiphilus pinicola sp. nov., isolated from pine grove soil.</title>
        <authorList>
            <person name="Roh S.G."/>
            <person name="Park S."/>
            <person name="Kim M.-K."/>
            <person name="Yun B.-R."/>
            <person name="Park J."/>
            <person name="Kim M.J."/>
            <person name="Kim Y.S."/>
            <person name="Kim S.B."/>
        </authorList>
    </citation>
    <scope>NUCLEOTIDE SEQUENCE [LARGE SCALE GENOMIC DNA]</scope>
    <source>
        <strain evidence="7 8">MMS16-CNU450</strain>
    </source>
</reference>
<evidence type="ECO:0000256" key="3">
    <source>
        <dbReference type="ARBA" id="ARBA00023015"/>
    </source>
</evidence>
<accession>A0A2X0JWV4</accession>